<protein>
    <submittedName>
        <fullName evidence="2">DUF983 domain-containing protein</fullName>
    </submittedName>
</protein>
<gene>
    <name evidence="2" type="ORF">ENJ10_12550</name>
</gene>
<dbReference type="AlphaFoldDB" id="A0A7V1LP13"/>
<accession>A0A7V1LP13</accession>
<sequence>MSFSSMMTLKCPQCEEGKMFKGVFKMYEHCPNCGMKYEKEQGYFTAAIFVGNFLYGLVVAPTILIMSAIESPIWKIALVLGGFSLVTVPLIFRYARSIWLYIDHITDS</sequence>
<feature type="transmembrane region" description="Helical" evidence="1">
    <location>
        <begin position="73"/>
        <end position="92"/>
    </location>
</feature>
<dbReference type="InterPro" id="IPR009325">
    <property type="entry name" value="DUF983"/>
</dbReference>
<comment type="caution">
    <text evidence="2">The sequence shown here is derived from an EMBL/GenBank/DDBJ whole genome shotgun (WGS) entry which is preliminary data.</text>
</comment>
<keyword evidence="1" id="KW-1133">Transmembrane helix</keyword>
<reference evidence="2" key="1">
    <citation type="journal article" date="2020" name="mSystems">
        <title>Genome- and Community-Level Interaction Insights into Carbon Utilization and Element Cycling Functions of Hydrothermarchaeota in Hydrothermal Sediment.</title>
        <authorList>
            <person name="Zhou Z."/>
            <person name="Liu Y."/>
            <person name="Xu W."/>
            <person name="Pan J."/>
            <person name="Luo Z.H."/>
            <person name="Li M."/>
        </authorList>
    </citation>
    <scope>NUCLEOTIDE SEQUENCE [LARGE SCALE GENOMIC DNA]</scope>
    <source>
        <strain evidence="2">HyVt-456</strain>
    </source>
</reference>
<proteinExistence type="predicted"/>
<evidence type="ECO:0000313" key="2">
    <source>
        <dbReference type="EMBL" id="HED11513.1"/>
    </source>
</evidence>
<organism evidence="2">
    <name type="scientific">Caldithrix abyssi</name>
    <dbReference type="NCBI Taxonomy" id="187145"/>
    <lineage>
        <taxon>Bacteria</taxon>
        <taxon>Pseudomonadati</taxon>
        <taxon>Calditrichota</taxon>
        <taxon>Calditrichia</taxon>
        <taxon>Calditrichales</taxon>
        <taxon>Calditrichaceae</taxon>
        <taxon>Caldithrix</taxon>
    </lineage>
</organism>
<dbReference type="Proteomes" id="UP000886005">
    <property type="component" value="Unassembled WGS sequence"/>
</dbReference>
<dbReference type="Pfam" id="PF06170">
    <property type="entry name" value="DUF983"/>
    <property type="match status" value="1"/>
</dbReference>
<feature type="transmembrane region" description="Helical" evidence="1">
    <location>
        <begin position="43"/>
        <end position="67"/>
    </location>
</feature>
<keyword evidence="1" id="KW-0472">Membrane</keyword>
<evidence type="ECO:0000256" key="1">
    <source>
        <dbReference type="SAM" id="Phobius"/>
    </source>
</evidence>
<keyword evidence="1" id="KW-0812">Transmembrane</keyword>
<name>A0A7V1LP13_CALAY</name>
<dbReference type="EMBL" id="DRLD01000352">
    <property type="protein sequence ID" value="HED11513.1"/>
    <property type="molecule type" value="Genomic_DNA"/>
</dbReference>